<reference evidence="3 4" key="1">
    <citation type="submission" date="2023-07" db="EMBL/GenBank/DDBJ databases">
        <title>Comparative genomics of wheat-associated soil bacteria to identify genetic determinants of phenazine resistance.</title>
        <authorList>
            <person name="Mouncey N."/>
        </authorList>
    </citation>
    <scope>NUCLEOTIDE SEQUENCE [LARGE SCALE GENOMIC DNA]</scope>
    <source>
        <strain evidence="3 4">W2I7</strain>
    </source>
</reference>
<evidence type="ECO:0000256" key="2">
    <source>
        <dbReference type="ARBA" id="ARBA00023239"/>
    </source>
</evidence>
<dbReference type="EC" id="4.3.3.7" evidence="3"/>
<dbReference type="PANTHER" id="PTHR12128">
    <property type="entry name" value="DIHYDRODIPICOLINATE SYNTHASE"/>
    <property type="match status" value="1"/>
</dbReference>
<organism evidence="3 4">
    <name type="scientific">Microbacterium murale</name>
    <dbReference type="NCBI Taxonomy" id="1081040"/>
    <lineage>
        <taxon>Bacteria</taxon>
        <taxon>Bacillati</taxon>
        <taxon>Actinomycetota</taxon>
        <taxon>Actinomycetes</taxon>
        <taxon>Micrococcales</taxon>
        <taxon>Microbacteriaceae</taxon>
        <taxon>Microbacterium</taxon>
    </lineage>
</organism>
<name>A0ABU0P6X1_9MICO</name>
<dbReference type="PANTHER" id="PTHR12128:SF66">
    <property type="entry name" value="4-HYDROXY-2-OXOGLUTARATE ALDOLASE, MITOCHONDRIAL"/>
    <property type="match status" value="1"/>
</dbReference>
<comment type="similarity">
    <text evidence="1">Belongs to the DapA family.</text>
</comment>
<evidence type="ECO:0000256" key="1">
    <source>
        <dbReference type="ARBA" id="ARBA00007592"/>
    </source>
</evidence>
<dbReference type="InterPro" id="IPR013785">
    <property type="entry name" value="Aldolase_TIM"/>
</dbReference>
<accession>A0ABU0P6X1</accession>
<sequence length="306" mass="31931">MTSEERTRPLQRGVWGVVATPFRGPELAVDPGSLGRLVAHYETVGATGLTVLGVFGEASSLTVRERALVLSTAAEHCRLPIVAGVSSLATAPAIAEIDEALGAVDGRIVAAMVQVNSPRAEIVIAHLHEIHAATGAPVVLQDYPVASGVVISTEALLRVIDACPFICAVKAEAPPTAAAIALIAERTSASVFGGLGGQSLLDELASGSAGAMTGFSIPEALVACVTAWLAGDHDEARRAFTPYLPLVNFEQQPKIALALRKDLFTRRHLFDEGAVRPPAAPFPGQLERLAVEHLARAEALLVGGRR</sequence>
<proteinExistence type="inferred from homology"/>
<keyword evidence="2 3" id="KW-0456">Lyase</keyword>
<protein>
    <submittedName>
        <fullName evidence="3">4-hydroxy-tetrahydrodipicolinate synthase</fullName>
        <ecNumber evidence="3">4.3.3.7</ecNumber>
    </submittedName>
</protein>
<keyword evidence="4" id="KW-1185">Reference proteome</keyword>
<evidence type="ECO:0000313" key="3">
    <source>
        <dbReference type="EMBL" id="MDQ0643085.1"/>
    </source>
</evidence>
<gene>
    <name evidence="3" type="ORF">QFZ46_001245</name>
</gene>
<dbReference type="Proteomes" id="UP001239085">
    <property type="component" value="Unassembled WGS sequence"/>
</dbReference>
<dbReference type="SMART" id="SM01130">
    <property type="entry name" value="DHDPS"/>
    <property type="match status" value="1"/>
</dbReference>
<dbReference type="PRINTS" id="PR00146">
    <property type="entry name" value="DHPICSNTHASE"/>
</dbReference>
<dbReference type="Pfam" id="PF00701">
    <property type="entry name" value="DHDPS"/>
    <property type="match status" value="1"/>
</dbReference>
<dbReference type="RefSeq" id="WP_307359503.1">
    <property type="nucleotide sequence ID" value="NZ_JAUSXK010000001.1"/>
</dbReference>
<dbReference type="Gene3D" id="3.20.20.70">
    <property type="entry name" value="Aldolase class I"/>
    <property type="match status" value="1"/>
</dbReference>
<dbReference type="InterPro" id="IPR002220">
    <property type="entry name" value="DapA-like"/>
</dbReference>
<dbReference type="EMBL" id="JAUSXK010000001">
    <property type="protein sequence ID" value="MDQ0643085.1"/>
    <property type="molecule type" value="Genomic_DNA"/>
</dbReference>
<dbReference type="GO" id="GO:0008840">
    <property type="term" value="F:4-hydroxy-tetrahydrodipicolinate synthase activity"/>
    <property type="evidence" value="ECO:0007669"/>
    <property type="project" value="UniProtKB-EC"/>
</dbReference>
<dbReference type="CDD" id="cd00408">
    <property type="entry name" value="DHDPS-like"/>
    <property type="match status" value="1"/>
</dbReference>
<dbReference type="SUPFAM" id="SSF51569">
    <property type="entry name" value="Aldolase"/>
    <property type="match status" value="1"/>
</dbReference>
<comment type="caution">
    <text evidence="3">The sequence shown here is derived from an EMBL/GenBank/DDBJ whole genome shotgun (WGS) entry which is preliminary data.</text>
</comment>
<evidence type="ECO:0000313" key="4">
    <source>
        <dbReference type="Proteomes" id="UP001239085"/>
    </source>
</evidence>